<comment type="similarity">
    <text evidence="1">Belongs to the FAD-binding monooxygenase family.</text>
</comment>
<comment type="caution">
    <text evidence="2">The sequence shown here is derived from an EMBL/GenBank/DDBJ whole genome shotgun (WGS) entry which is preliminary data.</text>
</comment>
<gene>
    <name evidence="2" type="ORF">SMN809_LOCUS26776</name>
</gene>
<dbReference type="SUPFAM" id="SSF51905">
    <property type="entry name" value="FAD/NAD(P)-binding domain"/>
    <property type="match status" value="1"/>
</dbReference>
<organism evidence="2 3">
    <name type="scientific">Rotaria magnacalcarata</name>
    <dbReference type="NCBI Taxonomy" id="392030"/>
    <lineage>
        <taxon>Eukaryota</taxon>
        <taxon>Metazoa</taxon>
        <taxon>Spiralia</taxon>
        <taxon>Gnathifera</taxon>
        <taxon>Rotifera</taxon>
        <taxon>Eurotatoria</taxon>
        <taxon>Bdelloidea</taxon>
        <taxon>Philodinida</taxon>
        <taxon>Philodinidae</taxon>
        <taxon>Rotaria</taxon>
    </lineage>
</organism>
<name>A0A8S2U1X6_9BILA</name>
<evidence type="ECO:0000313" key="2">
    <source>
        <dbReference type="EMBL" id="CAF4316851.1"/>
    </source>
</evidence>
<evidence type="ECO:0008006" key="4">
    <source>
        <dbReference type="Google" id="ProtNLM"/>
    </source>
</evidence>
<dbReference type="AlphaFoldDB" id="A0A8S2U1X6"/>
<dbReference type="Proteomes" id="UP000676336">
    <property type="component" value="Unassembled WGS sequence"/>
</dbReference>
<reference evidence="2" key="1">
    <citation type="submission" date="2021-02" db="EMBL/GenBank/DDBJ databases">
        <authorList>
            <person name="Nowell W R."/>
        </authorList>
    </citation>
    <scope>NUCLEOTIDE SEQUENCE</scope>
</reference>
<dbReference type="InterPro" id="IPR036188">
    <property type="entry name" value="FAD/NAD-bd_sf"/>
</dbReference>
<dbReference type="PANTHER" id="PTHR42877:SF4">
    <property type="entry name" value="FAD_NAD(P)-BINDING DOMAIN-CONTAINING PROTEIN-RELATED"/>
    <property type="match status" value="1"/>
</dbReference>
<dbReference type="InterPro" id="IPR051209">
    <property type="entry name" value="FAD-bind_Monooxygenase_sf"/>
</dbReference>
<dbReference type="EMBL" id="CAJOBI010039395">
    <property type="protein sequence ID" value="CAF4316851.1"/>
    <property type="molecule type" value="Genomic_DNA"/>
</dbReference>
<feature type="non-terminal residue" evidence="2">
    <location>
        <position position="1"/>
    </location>
</feature>
<evidence type="ECO:0000256" key="1">
    <source>
        <dbReference type="ARBA" id="ARBA00010139"/>
    </source>
</evidence>
<accession>A0A8S2U1X6</accession>
<evidence type="ECO:0000313" key="3">
    <source>
        <dbReference type="Proteomes" id="UP000676336"/>
    </source>
</evidence>
<sequence>EGQMCHTAEWDKRINFKNKRVAVVGTGAGAIQVVPKIQQMNVSQLLVFQRTPPWIIPRADRCLSNFEKRLFA</sequence>
<dbReference type="PANTHER" id="PTHR42877">
    <property type="entry name" value="L-ORNITHINE N(5)-MONOOXYGENASE-RELATED"/>
    <property type="match status" value="1"/>
</dbReference>
<dbReference type="Gene3D" id="3.50.50.60">
    <property type="entry name" value="FAD/NAD(P)-binding domain"/>
    <property type="match status" value="1"/>
</dbReference>
<proteinExistence type="inferred from homology"/>
<protein>
    <recommendedName>
        <fullName evidence="4">Monooxygenase</fullName>
    </recommendedName>
</protein>